<dbReference type="PANTHER" id="PTHR19848">
    <property type="entry name" value="WD40 REPEAT PROTEIN"/>
    <property type="match status" value="1"/>
</dbReference>
<dbReference type="PROSITE" id="PS00678">
    <property type="entry name" value="WD_REPEATS_1"/>
    <property type="match status" value="7"/>
</dbReference>
<dbReference type="InterPro" id="IPR019775">
    <property type="entry name" value="WD40_repeat_CS"/>
</dbReference>
<dbReference type="Gene3D" id="2.60.40.150">
    <property type="entry name" value="C2 domain"/>
    <property type="match status" value="1"/>
</dbReference>
<dbReference type="PROSITE" id="PS50294">
    <property type="entry name" value="WD_REPEATS_REGION"/>
    <property type="match status" value="10"/>
</dbReference>
<evidence type="ECO:0000313" key="7">
    <source>
        <dbReference type="Proteomes" id="UP001221142"/>
    </source>
</evidence>
<protein>
    <recommendedName>
        <fullName evidence="8">WD40 repeat-like protein</fullName>
    </recommendedName>
</protein>
<proteinExistence type="predicted"/>
<comment type="caution">
    <text evidence="6">The sequence shown here is derived from an EMBL/GenBank/DDBJ whole genome shotgun (WGS) entry which is preliminary data.</text>
</comment>
<feature type="repeat" description="WD" evidence="3">
    <location>
        <begin position="1169"/>
        <end position="1210"/>
    </location>
</feature>
<dbReference type="Pfam" id="PF00400">
    <property type="entry name" value="WD40"/>
    <property type="match status" value="13"/>
</dbReference>
<dbReference type="PROSITE" id="PS50837">
    <property type="entry name" value="NACHT"/>
    <property type="match status" value="1"/>
</dbReference>
<dbReference type="SUPFAM" id="SSF49562">
    <property type="entry name" value="C2 domain (Calcium/lipid-binding domain, CaLB)"/>
    <property type="match status" value="1"/>
</dbReference>
<feature type="repeat" description="WD" evidence="3">
    <location>
        <begin position="1082"/>
        <end position="1123"/>
    </location>
</feature>
<evidence type="ECO:0000256" key="3">
    <source>
        <dbReference type="PROSITE-ProRule" id="PRU00221"/>
    </source>
</evidence>
<feature type="repeat" description="WD" evidence="3">
    <location>
        <begin position="1340"/>
        <end position="1382"/>
    </location>
</feature>
<dbReference type="PRINTS" id="PR00320">
    <property type="entry name" value="GPROTEINBRPT"/>
</dbReference>
<feature type="repeat" description="WD" evidence="3">
    <location>
        <begin position="1255"/>
        <end position="1296"/>
    </location>
</feature>
<evidence type="ECO:0000259" key="5">
    <source>
        <dbReference type="PROSITE" id="PS50837"/>
    </source>
</evidence>
<evidence type="ECO:0000256" key="2">
    <source>
        <dbReference type="ARBA" id="ARBA00022737"/>
    </source>
</evidence>
<gene>
    <name evidence="6" type="ORF">FB45DRAFT_1065901</name>
</gene>
<dbReference type="EMBL" id="JARKIF010000033">
    <property type="protein sequence ID" value="KAJ7611212.1"/>
    <property type="molecule type" value="Genomic_DNA"/>
</dbReference>
<dbReference type="InterPro" id="IPR001680">
    <property type="entry name" value="WD40_rpt"/>
</dbReference>
<dbReference type="Pfam" id="PF00168">
    <property type="entry name" value="C2"/>
    <property type="match status" value="1"/>
</dbReference>
<dbReference type="PROSITE" id="PS50004">
    <property type="entry name" value="C2"/>
    <property type="match status" value="1"/>
</dbReference>
<keyword evidence="1 3" id="KW-0853">WD repeat</keyword>
<sequence>MFTGSSLIVLSVTGISWKPGPLHAKQPNLYVALYRDGKEMQRTRTIERNLQPKWEQMFNLAADWGSGISLRVFHDSSNPFSSDKCLGIATVDIPALAARATPENVEQLPLTGGPANKNSGTILVRLIQDANQVAALTVEKANKDTQNVGLGGAASKVLGAPDKITGEVSAISSLLPAASDLVSTLESVTSKLDIVIKLGDQFATIHPYANVAWKILTSVYKVVQKQQETDGKIVKLAQTMDEVYSFVKDLDFLPQKLKALEQQASAIVKQTVECALFIQEYNHHGFGRHAVEGIWDTKQQKINDLCETLLKLKAAFEGGLIVQSLFMSTKIMDKLDGLEQSEMLKRLNPNDMNAGLRTTCLPGTRQKLLDEIAEWITVPSATGNVLWLSGVAGCGKSTISTTISERFRALDRLGAFLFFQRGNSAHSDPAAVVRTLAYSLGLFDARFAAAITAAINRDAGIVNAPIRTQFAELLLAPLQSVEQYMDGPILIIIDALDECGDAESRGALLSLLADEFPKLPCMFRFLITSRRESDIVGRFKTRLEEISLNPGIIASTADIAVFFRHEMAQIREQKNLDVAWPGEASIQSLVRLSGDLFIWASTATRFIARYRPQQRLDDLLSRKQDGFNLDELYSVALRGSAPWDDTSFAQDARNVLACLVFGKAPMTDYTIDKLLGQQFSEILDNLACVLYWKRGEVVRALHTSFIDYLVNPKRSAGMPWVLDTAVAQHTLSTACLGVLHSELRFNICKLEDSHLENSQVSDLAERLNTLISPQLQYSARFVFDHLRETQSDSVVLQSLHDFFHHQFLYWLEVLSLLGHIPHARASLEATLRYIKLNKNQAKLEAFVADAVKFVTAFAPAMRSTPHIYLSALPFAPVQSLVAQQYAKAYPGTLQYQRPVDDDWPSMNKLLQDDPTPIYSVHMSSDGSRIAYGSFDGAVRVWDVATGLLVAPPSRRHTAEVMSVCYSFDDEQIVSGSADGNIWVWDAATGEPRAGPLSGHTDIVSSVCFSHDALKVISASVDGSVRIWDVITTELLVGPLVHPDVVRAVDISFKAPYRVVSACHDGCLRIWDVETGALIVGPINAHSRRVTSVSFSSSGMLLASGSLDHTVRVWDGHTGKSAGEPFRGHEDEVECVCFVPGDDGCIASSSSDGTIRLWNARTGAPTGEPLSEHNVTVNSISFSADGRFLASGAGDTILRVWDFNTLDPVAAMVQDDQNQITSISWSSNGDWIVSGSTQGTLYLWDARSGELIWGPTQGHTIDINHVCFSPNSAQIATGSDDKTVCVWDATDGKLVLGPLTGHQDTVISVDYSRPDGARIVSGSDDIRIWDAGTGDLIAGPYKIPDAKVGDVHFQPNNSDRIVSCSDDGILRMWNSQNGTVLFQIPGNSPGFSINFSLDGSFFTAAAQGDTLGVWDASSGQPLRDPFSGHSNMIASVCCSPTSDSARITSGSADNTVRVWGIHDQLDQLHDQLDRLELYGHTSAVTSVQFSPTGSQVASASWDGTIRIWEMTPAVEIPMGDSPLMRNGWIMGSAAELKFWVPPWLSRGLYYPRNSLLIGLNRQTKLDLSRFVEGTNWEKCAAGTI</sequence>
<dbReference type="SUPFAM" id="SSF50998">
    <property type="entry name" value="Quinoprotein alcohol dehydrogenase-like"/>
    <property type="match status" value="1"/>
</dbReference>
<dbReference type="InterPro" id="IPR000008">
    <property type="entry name" value="C2_dom"/>
</dbReference>
<evidence type="ECO:0000313" key="6">
    <source>
        <dbReference type="EMBL" id="KAJ7611212.1"/>
    </source>
</evidence>
<dbReference type="PANTHER" id="PTHR19848:SF8">
    <property type="entry name" value="F-BOX AND WD REPEAT DOMAIN CONTAINING 7"/>
    <property type="match status" value="1"/>
</dbReference>
<dbReference type="SMART" id="SM00239">
    <property type="entry name" value="C2"/>
    <property type="match status" value="1"/>
</dbReference>
<feature type="repeat" description="WD" evidence="3">
    <location>
        <begin position="910"/>
        <end position="951"/>
    </location>
</feature>
<dbReference type="SMART" id="SM00320">
    <property type="entry name" value="WD40"/>
    <property type="match status" value="14"/>
</dbReference>
<evidence type="ECO:0000256" key="1">
    <source>
        <dbReference type="ARBA" id="ARBA00022574"/>
    </source>
</evidence>
<feature type="domain" description="NACHT" evidence="5">
    <location>
        <begin position="384"/>
        <end position="530"/>
    </location>
</feature>
<dbReference type="InterPro" id="IPR007111">
    <property type="entry name" value="NACHT_NTPase"/>
</dbReference>
<keyword evidence="2" id="KW-0677">Repeat</keyword>
<dbReference type="CDD" id="cd00200">
    <property type="entry name" value="WD40"/>
    <property type="match status" value="2"/>
</dbReference>
<dbReference type="InterPro" id="IPR035892">
    <property type="entry name" value="C2_domain_sf"/>
</dbReference>
<dbReference type="InterPro" id="IPR020472">
    <property type="entry name" value="WD40_PAC1"/>
</dbReference>
<dbReference type="InterPro" id="IPR027417">
    <property type="entry name" value="P-loop_NTPase"/>
</dbReference>
<feature type="repeat" description="WD" evidence="3">
    <location>
        <begin position="1425"/>
        <end position="1458"/>
    </location>
</feature>
<dbReference type="Pfam" id="PF24883">
    <property type="entry name" value="NPHP3_N"/>
    <property type="match status" value="1"/>
</dbReference>
<reference evidence="6" key="1">
    <citation type="submission" date="2023-03" db="EMBL/GenBank/DDBJ databases">
        <title>Massive genome expansion in bonnet fungi (Mycena s.s.) driven by repeated elements and novel gene families across ecological guilds.</title>
        <authorList>
            <consortium name="Lawrence Berkeley National Laboratory"/>
            <person name="Harder C.B."/>
            <person name="Miyauchi S."/>
            <person name="Viragh M."/>
            <person name="Kuo A."/>
            <person name="Thoen E."/>
            <person name="Andreopoulos B."/>
            <person name="Lu D."/>
            <person name="Skrede I."/>
            <person name="Drula E."/>
            <person name="Henrissat B."/>
            <person name="Morin E."/>
            <person name="Kohler A."/>
            <person name="Barry K."/>
            <person name="LaButti K."/>
            <person name="Morin E."/>
            <person name="Salamov A."/>
            <person name="Lipzen A."/>
            <person name="Mereny Z."/>
            <person name="Hegedus B."/>
            <person name="Baldrian P."/>
            <person name="Stursova M."/>
            <person name="Weitz H."/>
            <person name="Taylor A."/>
            <person name="Grigoriev I.V."/>
            <person name="Nagy L.G."/>
            <person name="Martin F."/>
            <person name="Kauserud H."/>
        </authorList>
    </citation>
    <scope>NUCLEOTIDE SEQUENCE</scope>
    <source>
        <strain evidence="6">9284</strain>
    </source>
</reference>
<feature type="repeat" description="WD" evidence="3">
    <location>
        <begin position="996"/>
        <end position="1037"/>
    </location>
</feature>
<dbReference type="InterPro" id="IPR036322">
    <property type="entry name" value="WD40_repeat_dom_sf"/>
</dbReference>
<feature type="repeat" description="WD" evidence="3">
    <location>
        <begin position="1476"/>
        <end position="1509"/>
    </location>
</feature>
<evidence type="ECO:0008006" key="8">
    <source>
        <dbReference type="Google" id="ProtNLM"/>
    </source>
</evidence>
<dbReference type="InterPro" id="IPR056884">
    <property type="entry name" value="NPHP3-like_N"/>
</dbReference>
<dbReference type="CDD" id="cd00030">
    <property type="entry name" value="C2"/>
    <property type="match status" value="1"/>
</dbReference>
<dbReference type="SUPFAM" id="SSF50978">
    <property type="entry name" value="WD40 repeat-like"/>
    <property type="match status" value="1"/>
</dbReference>
<dbReference type="InterPro" id="IPR011047">
    <property type="entry name" value="Quinoprotein_ADH-like_sf"/>
</dbReference>
<feature type="repeat" description="WD" evidence="3">
    <location>
        <begin position="1125"/>
        <end position="1167"/>
    </location>
</feature>
<dbReference type="SUPFAM" id="SSF52540">
    <property type="entry name" value="P-loop containing nucleoside triphosphate hydrolases"/>
    <property type="match status" value="1"/>
</dbReference>
<organism evidence="6 7">
    <name type="scientific">Roridomyces roridus</name>
    <dbReference type="NCBI Taxonomy" id="1738132"/>
    <lineage>
        <taxon>Eukaryota</taxon>
        <taxon>Fungi</taxon>
        <taxon>Dikarya</taxon>
        <taxon>Basidiomycota</taxon>
        <taxon>Agaricomycotina</taxon>
        <taxon>Agaricomycetes</taxon>
        <taxon>Agaricomycetidae</taxon>
        <taxon>Agaricales</taxon>
        <taxon>Marasmiineae</taxon>
        <taxon>Mycenaceae</taxon>
        <taxon>Roridomyces</taxon>
    </lineage>
</organism>
<evidence type="ECO:0000259" key="4">
    <source>
        <dbReference type="PROSITE" id="PS50004"/>
    </source>
</evidence>
<accession>A0AAD7FC28</accession>
<feature type="domain" description="C2" evidence="4">
    <location>
        <begin position="1"/>
        <end position="106"/>
    </location>
</feature>
<dbReference type="InterPro" id="IPR015943">
    <property type="entry name" value="WD40/YVTN_repeat-like_dom_sf"/>
</dbReference>
<dbReference type="Gene3D" id="3.40.50.300">
    <property type="entry name" value="P-loop containing nucleotide triphosphate hydrolases"/>
    <property type="match status" value="1"/>
</dbReference>
<dbReference type="PROSITE" id="PS50082">
    <property type="entry name" value="WD_REPEATS_2"/>
    <property type="match status" value="11"/>
</dbReference>
<dbReference type="Gene3D" id="2.130.10.10">
    <property type="entry name" value="YVTN repeat-like/Quinoprotein amine dehydrogenase"/>
    <property type="match status" value="4"/>
</dbReference>
<feature type="repeat" description="WD" evidence="3">
    <location>
        <begin position="1212"/>
        <end position="1253"/>
    </location>
</feature>
<name>A0AAD7FC28_9AGAR</name>
<feature type="repeat" description="WD" evidence="3">
    <location>
        <begin position="953"/>
        <end position="994"/>
    </location>
</feature>
<keyword evidence="7" id="KW-1185">Reference proteome</keyword>
<dbReference type="Proteomes" id="UP001221142">
    <property type="component" value="Unassembled WGS sequence"/>
</dbReference>